<dbReference type="Proteomes" id="UP000762676">
    <property type="component" value="Unassembled WGS sequence"/>
</dbReference>
<evidence type="ECO:0000313" key="2">
    <source>
        <dbReference type="Proteomes" id="UP000762676"/>
    </source>
</evidence>
<keyword evidence="2" id="KW-1185">Reference proteome</keyword>
<dbReference type="EMBL" id="BMAT01002420">
    <property type="protein sequence ID" value="GFS06604.1"/>
    <property type="molecule type" value="Genomic_DNA"/>
</dbReference>
<proteinExistence type="predicted"/>
<reference evidence="1 2" key="1">
    <citation type="journal article" date="2021" name="Elife">
        <title>Chloroplast acquisition without the gene transfer in kleptoplastic sea slugs, Plakobranchus ocellatus.</title>
        <authorList>
            <person name="Maeda T."/>
            <person name="Takahashi S."/>
            <person name="Yoshida T."/>
            <person name="Shimamura S."/>
            <person name="Takaki Y."/>
            <person name="Nagai Y."/>
            <person name="Toyoda A."/>
            <person name="Suzuki Y."/>
            <person name="Arimoto A."/>
            <person name="Ishii H."/>
            <person name="Satoh N."/>
            <person name="Nishiyama T."/>
            <person name="Hasebe M."/>
            <person name="Maruyama T."/>
            <person name="Minagawa J."/>
            <person name="Obokata J."/>
            <person name="Shigenobu S."/>
        </authorList>
    </citation>
    <scope>NUCLEOTIDE SEQUENCE [LARGE SCALE GENOMIC DNA]</scope>
</reference>
<dbReference type="AlphaFoldDB" id="A0AAV4I855"/>
<protein>
    <submittedName>
        <fullName evidence="1">Uncharacterized protein</fullName>
    </submittedName>
</protein>
<organism evidence="1 2">
    <name type="scientific">Elysia marginata</name>
    <dbReference type="NCBI Taxonomy" id="1093978"/>
    <lineage>
        <taxon>Eukaryota</taxon>
        <taxon>Metazoa</taxon>
        <taxon>Spiralia</taxon>
        <taxon>Lophotrochozoa</taxon>
        <taxon>Mollusca</taxon>
        <taxon>Gastropoda</taxon>
        <taxon>Heterobranchia</taxon>
        <taxon>Euthyneura</taxon>
        <taxon>Panpulmonata</taxon>
        <taxon>Sacoglossa</taxon>
        <taxon>Placobranchoidea</taxon>
        <taxon>Plakobranchidae</taxon>
        <taxon>Elysia</taxon>
    </lineage>
</organism>
<evidence type="ECO:0000313" key="1">
    <source>
        <dbReference type="EMBL" id="GFS06604.1"/>
    </source>
</evidence>
<name>A0AAV4I855_9GAST</name>
<accession>A0AAV4I855</accession>
<sequence>MYADIEAPIWNDKSSRVTVIKHWMIRLHPARAFFGLDCVSLQRESMMPSLCRHLLYDQRILTIVGRSTSKARFYIKAQYCRVIGGKKVIDIILRGQVVIDCVLLQRSSMPSPRPPLCAAVCYMTTEFCLL</sequence>
<gene>
    <name evidence="1" type="ORF">ElyMa_001229200</name>
</gene>
<comment type="caution">
    <text evidence="1">The sequence shown here is derived from an EMBL/GenBank/DDBJ whole genome shotgun (WGS) entry which is preliminary data.</text>
</comment>